<sequence length="44" mass="5183">MWAATLENHRSDRWSMPSSLLKIFMVTLWWKSTRELVSDSGDGR</sequence>
<keyword evidence="2" id="KW-1185">Reference proteome</keyword>
<feature type="non-terminal residue" evidence="1">
    <location>
        <position position="44"/>
    </location>
</feature>
<gene>
    <name evidence="1" type="ORF">ACOLOM_LOCUS7896</name>
</gene>
<dbReference type="EMBL" id="CAJVPT010019215">
    <property type="protein sequence ID" value="CAG8639717.1"/>
    <property type="molecule type" value="Genomic_DNA"/>
</dbReference>
<organism evidence="1 2">
    <name type="scientific">Acaulospora colombiana</name>
    <dbReference type="NCBI Taxonomy" id="27376"/>
    <lineage>
        <taxon>Eukaryota</taxon>
        <taxon>Fungi</taxon>
        <taxon>Fungi incertae sedis</taxon>
        <taxon>Mucoromycota</taxon>
        <taxon>Glomeromycotina</taxon>
        <taxon>Glomeromycetes</taxon>
        <taxon>Diversisporales</taxon>
        <taxon>Acaulosporaceae</taxon>
        <taxon>Acaulospora</taxon>
    </lineage>
</organism>
<dbReference type="Proteomes" id="UP000789525">
    <property type="component" value="Unassembled WGS sequence"/>
</dbReference>
<evidence type="ECO:0000313" key="1">
    <source>
        <dbReference type="EMBL" id="CAG8639717.1"/>
    </source>
</evidence>
<evidence type="ECO:0000313" key="2">
    <source>
        <dbReference type="Proteomes" id="UP000789525"/>
    </source>
</evidence>
<reference evidence="1" key="1">
    <citation type="submission" date="2021-06" db="EMBL/GenBank/DDBJ databases">
        <authorList>
            <person name="Kallberg Y."/>
            <person name="Tangrot J."/>
            <person name="Rosling A."/>
        </authorList>
    </citation>
    <scope>NUCLEOTIDE SEQUENCE</scope>
    <source>
        <strain evidence="1">CL356</strain>
    </source>
</reference>
<protein>
    <submittedName>
        <fullName evidence="1">15786_t:CDS:1</fullName>
    </submittedName>
</protein>
<comment type="caution">
    <text evidence="1">The sequence shown here is derived from an EMBL/GenBank/DDBJ whole genome shotgun (WGS) entry which is preliminary data.</text>
</comment>
<accession>A0ACA9N7H7</accession>
<proteinExistence type="predicted"/>
<name>A0ACA9N7H7_9GLOM</name>